<evidence type="ECO:0000313" key="2">
    <source>
        <dbReference type="EMBL" id="KLO11038.1"/>
    </source>
</evidence>
<dbReference type="SUPFAM" id="SSF81383">
    <property type="entry name" value="F-box domain"/>
    <property type="match status" value="1"/>
</dbReference>
<dbReference type="Pfam" id="PF12937">
    <property type="entry name" value="F-box-like"/>
    <property type="match status" value="1"/>
</dbReference>
<gene>
    <name evidence="2" type="ORF">SCHPADRAFT_999174</name>
</gene>
<evidence type="ECO:0000259" key="1">
    <source>
        <dbReference type="PROSITE" id="PS50181"/>
    </source>
</evidence>
<evidence type="ECO:0000313" key="3">
    <source>
        <dbReference type="Proteomes" id="UP000053477"/>
    </source>
</evidence>
<dbReference type="InterPro" id="IPR036047">
    <property type="entry name" value="F-box-like_dom_sf"/>
</dbReference>
<keyword evidence="3" id="KW-1185">Reference proteome</keyword>
<feature type="domain" description="F-box" evidence="1">
    <location>
        <begin position="82"/>
        <end position="128"/>
    </location>
</feature>
<dbReference type="OrthoDB" id="9970274at2759"/>
<dbReference type="InterPro" id="IPR001810">
    <property type="entry name" value="F-box_dom"/>
</dbReference>
<accession>A0A0H2RNK5</accession>
<name>A0A0H2RNK5_9AGAM</name>
<dbReference type="Gene3D" id="1.20.1280.50">
    <property type="match status" value="1"/>
</dbReference>
<reference evidence="2 3" key="1">
    <citation type="submission" date="2015-04" db="EMBL/GenBank/DDBJ databases">
        <title>Complete genome sequence of Schizopora paradoxa KUC8140, a cosmopolitan wood degrader in East Asia.</title>
        <authorList>
            <consortium name="DOE Joint Genome Institute"/>
            <person name="Min B."/>
            <person name="Park H."/>
            <person name="Jang Y."/>
            <person name="Kim J.-J."/>
            <person name="Kim K.H."/>
            <person name="Pangilinan J."/>
            <person name="Lipzen A."/>
            <person name="Riley R."/>
            <person name="Grigoriev I.V."/>
            <person name="Spatafora J.W."/>
            <person name="Choi I.-G."/>
        </authorList>
    </citation>
    <scope>NUCLEOTIDE SEQUENCE [LARGE SCALE GENOMIC DNA]</scope>
    <source>
        <strain evidence="2 3">KUC8140</strain>
    </source>
</reference>
<dbReference type="InParanoid" id="A0A0H2RNK5"/>
<dbReference type="PROSITE" id="PS50181">
    <property type="entry name" value="FBOX"/>
    <property type="match status" value="1"/>
</dbReference>
<proteinExistence type="predicted"/>
<protein>
    <recommendedName>
        <fullName evidence="1">F-box domain-containing protein</fullName>
    </recommendedName>
</protein>
<sequence>MAPKPFPKLRASFGRFKRVFRRVRVIPCRKTPAIETENDDDVFTKKEGEALHAERVMVIAEDVAVQVGSGQRKEGTRRHTPSSKAFDLPFEVVLAVFMFLDIPELLRVSQVSRFFRDVANTQTIWHATLNTYLSECKTLVLDDFAHPSYLPLPELKIVLVRSEHLHRNWNRESPKQITSDLHPVKLDKHVPAVQAGGPYYIADQFMILPESNGTLACIDIKNDRLVGKCELSATAFPLLFSHTETASVFVVVTDYTSSMVKLTVRQAKFPSEYPQAGTSIPNMSFDLIREYDLSRRWGIITKIVDVDRRRICMLFLHPWPESDTMKLFVVLDWNDDSAVFLDSGLSYKSRHTGAVVRFSDDGEELTVFSEREDGIWRQNHYKVSELKKLSQSLSKGTDLPFHSLKPYDKATFRFADPFPSTGLGIYSDNVTMFQYWNSTYAQSWLKVAGLRSLFSYLYLMVGITSSNVKKFRVAQFYATETAPCHSKRFVFDLGNPVRVPFEGDELPLMSLSFNHLCWIDQLPKADLALKLVTFPDPFKRDDIKYDIRVLDAPINVLRNAAHVFMVPSLGSIMILTKAQHLYRFQYA</sequence>
<dbReference type="AlphaFoldDB" id="A0A0H2RNK5"/>
<dbReference type="Proteomes" id="UP000053477">
    <property type="component" value="Unassembled WGS sequence"/>
</dbReference>
<organism evidence="2 3">
    <name type="scientific">Schizopora paradoxa</name>
    <dbReference type="NCBI Taxonomy" id="27342"/>
    <lineage>
        <taxon>Eukaryota</taxon>
        <taxon>Fungi</taxon>
        <taxon>Dikarya</taxon>
        <taxon>Basidiomycota</taxon>
        <taxon>Agaricomycotina</taxon>
        <taxon>Agaricomycetes</taxon>
        <taxon>Hymenochaetales</taxon>
        <taxon>Schizoporaceae</taxon>
        <taxon>Schizopora</taxon>
    </lineage>
</organism>
<dbReference type="EMBL" id="KQ086010">
    <property type="protein sequence ID" value="KLO11038.1"/>
    <property type="molecule type" value="Genomic_DNA"/>
</dbReference>
<dbReference type="SMART" id="SM00256">
    <property type="entry name" value="FBOX"/>
    <property type="match status" value="1"/>
</dbReference>